<feature type="DNA-binding region" description="OmpR/PhoB-type" evidence="7">
    <location>
        <begin position="125"/>
        <end position="223"/>
    </location>
</feature>
<dbReference type="EMBL" id="CADCTK010001106">
    <property type="protein sequence ID" value="CAA9298341.1"/>
    <property type="molecule type" value="Genomic_DNA"/>
</dbReference>
<dbReference type="GO" id="GO:0000976">
    <property type="term" value="F:transcription cis-regulatory region binding"/>
    <property type="evidence" value="ECO:0007669"/>
    <property type="project" value="TreeGrafter"/>
</dbReference>
<keyword evidence="5" id="KW-0804">Transcription</keyword>
<dbReference type="CDD" id="cd17574">
    <property type="entry name" value="REC_OmpR"/>
    <property type="match status" value="1"/>
</dbReference>
<evidence type="ECO:0000259" key="8">
    <source>
        <dbReference type="PROSITE" id="PS50110"/>
    </source>
</evidence>
<name>A0A6J4K7H3_9CHLR</name>
<dbReference type="PANTHER" id="PTHR48111">
    <property type="entry name" value="REGULATOR OF RPOS"/>
    <property type="match status" value="1"/>
</dbReference>
<proteinExistence type="predicted"/>
<keyword evidence="2" id="KW-0902">Two-component regulatory system</keyword>
<dbReference type="InterPro" id="IPR001867">
    <property type="entry name" value="OmpR/PhoB-type_DNA-bd"/>
</dbReference>
<dbReference type="PROSITE" id="PS51755">
    <property type="entry name" value="OMPR_PHOB"/>
    <property type="match status" value="1"/>
</dbReference>
<dbReference type="CDD" id="cd00383">
    <property type="entry name" value="trans_reg_C"/>
    <property type="match status" value="1"/>
</dbReference>
<dbReference type="GO" id="GO:0032993">
    <property type="term" value="C:protein-DNA complex"/>
    <property type="evidence" value="ECO:0007669"/>
    <property type="project" value="TreeGrafter"/>
</dbReference>
<feature type="modified residue" description="4-aspartylphosphate" evidence="6">
    <location>
        <position position="52"/>
    </location>
</feature>
<dbReference type="GO" id="GO:0006355">
    <property type="term" value="P:regulation of DNA-templated transcription"/>
    <property type="evidence" value="ECO:0007669"/>
    <property type="project" value="InterPro"/>
</dbReference>
<feature type="domain" description="Response regulatory" evidence="8">
    <location>
        <begin position="3"/>
        <end position="116"/>
    </location>
</feature>
<dbReference type="FunFam" id="3.40.50.2300:FF:000001">
    <property type="entry name" value="DNA-binding response regulator PhoB"/>
    <property type="match status" value="1"/>
</dbReference>
<dbReference type="FunFam" id="1.10.10.10:FF:000005">
    <property type="entry name" value="Two-component system response regulator"/>
    <property type="match status" value="1"/>
</dbReference>
<dbReference type="Gene3D" id="1.10.10.10">
    <property type="entry name" value="Winged helix-like DNA-binding domain superfamily/Winged helix DNA-binding domain"/>
    <property type="match status" value="1"/>
</dbReference>
<dbReference type="Pfam" id="PF00486">
    <property type="entry name" value="Trans_reg_C"/>
    <property type="match status" value="1"/>
</dbReference>
<evidence type="ECO:0000256" key="3">
    <source>
        <dbReference type="ARBA" id="ARBA00023015"/>
    </source>
</evidence>
<keyword evidence="1 6" id="KW-0597">Phosphoprotein</keyword>
<dbReference type="PANTHER" id="PTHR48111:SF22">
    <property type="entry name" value="REGULATOR OF RPOS"/>
    <property type="match status" value="1"/>
</dbReference>
<evidence type="ECO:0000313" key="10">
    <source>
        <dbReference type="EMBL" id="CAA9298341.1"/>
    </source>
</evidence>
<dbReference type="Pfam" id="PF00072">
    <property type="entry name" value="Response_reg"/>
    <property type="match status" value="1"/>
</dbReference>
<dbReference type="GO" id="GO:0000156">
    <property type="term" value="F:phosphorelay response regulator activity"/>
    <property type="evidence" value="ECO:0007669"/>
    <property type="project" value="TreeGrafter"/>
</dbReference>
<organism evidence="10">
    <name type="scientific">uncultured Chloroflexia bacterium</name>
    <dbReference type="NCBI Taxonomy" id="1672391"/>
    <lineage>
        <taxon>Bacteria</taxon>
        <taxon>Bacillati</taxon>
        <taxon>Chloroflexota</taxon>
        <taxon>Chloroflexia</taxon>
        <taxon>environmental samples</taxon>
    </lineage>
</organism>
<dbReference type="InterPro" id="IPR001789">
    <property type="entry name" value="Sig_transdc_resp-reg_receiver"/>
</dbReference>
<dbReference type="GO" id="GO:0005829">
    <property type="term" value="C:cytosol"/>
    <property type="evidence" value="ECO:0007669"/>
    <property type="project" value="TreeGrafter"/>
</dbReference>
<dbReference type="AlphaFoldDB" id="A0A6J4K7H3"/>
<dbReference type="PROSITE" id="PS50110">
    <property type="entry name" value="RESPONSE_REGULATORY"/>
    <property type="match status" value="1"/>
</dbReference>
<accession>A0A6J4K7H3</accession>
<evidence type="ECO:0000256" key="6">
    <source>
        <dbReference type="PROSITE-ProRule" id="PRU00169"/>
    </source>
</evidence>
<protein>
    <submittedName>
        <fullName evidence="10">Phosphate regulon transcriptional regulatory protein PhoB</fullName>
    </submittedName>
</protein>
<sequence>MATVLIADDDRKIIDMLRRTLAYEGYHVVTAADGHEALAKALAHRPDVVVLDWLMPGVDGLEVARRLREADGTPILMLTARDAVEDRVEGLDSGADDYLVKPFAPAELLARLRALLRRSDTGRGDKPSTYADLYLDPVTRETRRGDRQFSLSPKEFDLLAHLLRYPRQVLPRERILQDVWGYDFGGDGNVLEVYIRYLRGKTEAGGEPRLIHTVRGVGYVLREE</sequence>
<evidence type="ECO:0000256" key="4">
    <source>
        <dbReference type="ARBA" id="ARBA00023125"/>
    </source>
</evidence>
<evidence type="ECO:0000256" key="1">
    <source>
        <dbReference type="ARBA" id="ARBA00022553"/>
    </source>
</evidence>
<evidence type="ECO:0000256" key="5">
    <source>
        <dbReference type="ARBA" id="ARBA00023163"/>
    </source>
</evidence>
<dbReference type="SUPFAM" id="SSF52172">
    <property type="entry name" value="CheY-like"/>
    <property type="match status" value="1"/>
</dbReference>
<dbReference type="InterPro" id="IPR011006">
    <property type="entry name" value="CheY-like_superfamily"/>
</dbReference>
<dbReference type="InterPro" id="IPR039420">
    <property type="entry name" value="WalR-like"/>
</dbReference>
<dbReference type="SMART" id="SM00448">
    <property type="entry name" value="REC"/>
    <property type="match status" value="1"/>
</dbReference>
<evidence type="ECO:0000259" key="9">
    <source>
        <dbReference type="PROSITE" id="PS51755"/>
    </source>
</evidence>
<gene>
    <name evidence="10" type="ORF">AVDCRST_MAG26-4611</name>
</gene>
<keyword evidence="3" id="KW-0805">Transcription regulation</keyword>
<dbReference type="Gene3D" id="3.40.50.2300">
    <property type="match status" value="1"/>
</dbReference>
<feature type="domain" description="OmpR/PhoB-type" evidence="9">
    <location>
        <begin position="125"/>
        <end position="223"/>
    </location>
</feature>
<dbReference type="InterPro" id="IPR036388">
    <property type="entry name" value="WH-like_DNA-bd_sf"/>
</dbReference>
<dbReference type="Gene3D" id="6.10.250.690">
    <property type="match status" value="1"/>
</dbReference>
<dbReference type="SMART" id="SM00862">
    <property type="entry name" value="Trans_reg_C"/>
    <property type="match status" value="1"/>
</dbReference>
<evidence type="ECO:0000256" key="2">
    <source>
        <dbReference type="ARBA" id="ARBA00023012"/>
    </source>
</evidence>
<reference evidence="10" key="1">
    <citation type="submission" date="2020-02" db="EMBL/GenBank/DDBJ databases">
        <authorList>
            <person name="Meier V. D."/>
        </authorList>
    </citation>
    <scope>NUCLEOTIDE SEQUENCE</scope>
    <source>
        <strain evidence="10">AVDCRST_MAG26</strain>
    </source>
</reference>
<evidence type="ECO:0000256" key="7">
    <source>
        <dbReference type="PROSITE-ProRule" id="PRU01091"/>
    </source>
</evidence>
<keyword evidence="4 7" id="KW-0238">DNA-binding</keyword>